<comment type="caution">
    <text evidence="1">The sequence shown here is derived from an EMBL/GenBank/DDBJ whole genome shotgun (WGS) entry which is preliminary data.</text>
</comment>
<proteinExistence type="predicted"/>
<sequence length="99" mass="11260">MERASSVEHKEIFLCLSGTDSGLKLNNLISLCRGRQETGNKGLLFLIPPQHFVIYKIMTSNSMKIALLSRRRSDEERRVFTAVKLCPGILEMKSILQHD</sequence>
<reference evidence="1 2" key="1">
    <citation type="submission" date="2023-09" db="EMBL/GenBank/DDBJ databases">
        <authorList>
            <person name="Wang M."/>
        </authorList>
    </citation>
    <scope>NUCLEOTIDE SEQUENCE [LARGE SCALE GENOMIC DNA]</scope>
    <source>
        <strain evidence="1">GT-2023</strain>
        <tissue evidence="1">Liver</tissue>
    </source>
</reference>
<name>A0ABR3LVK5_9TELE</name>
<evidence type="ECO:0000313" key="1">
    <source>
        <dbReference type="EMBL" id="KAL1256858.1"/>
    </source>
</evidence>
<evidence type="ECO:0000313" key="2">
    <source>
        <dbReference type="Proteomes" id="UP001558613"/>
    </source>
</evidence>
<organism evidence="1 2">
    <name type="scientific">Cirrhinus molitorella</name>
    <name type="common">mud carp</name>
    <dbReference type="NCBI Taxonomy" id="172907"/>
    <lineage>
        <taxon>Eukaryota</taxon>
        <taxon>Metazoa</taxon>
        <taxon>Chordata</taxon>
        <taxon>Craniata</taxon>
        <taxon>Vertebrata</taxon>
        <taxon>Euteleostomi</taxon>
        <taxon>Actinopterygii</taxon>
        <taxon>Neopterygii</taxon>
        <taxon>Teleostei</taxon>
        <taxon>Ostariophysi</taxon>
        <taxon>Cypriniformes</taxon>
        <taxon>Cyprinidae</taxon>
        <taxon>Labeoninae</taxon>
        <taxon>Labeonini</taxon>
        <taxon>Cirrhinus</taxon>
    </lineage>
</organism>
<keyword evidence="2" id="KW-1185">Reference proteome</keyword>
<gene>
    <name evidence="1" type="ORF">QQF64_012403</name>
</gene>
<protein>
    <submittedName>
        <fullName evidence="1">Uncharacterized protein</fullName>
    </submittedName>
</protein>
<dbReference type="Proteomes" id="UP001558613">
    <property type="component" value="Unassembled WGS sequence"/>
</dbReference>
<dbReference type="EMBL" id="JAYMGO010000018">
    <property type="protein sequence ID" value="KAL1256858.1"/>
    <property type="molecule type" value="Genomic_DNA"/>
</dbReference>
<accession>A0ABR3LVK5</accession>